<reference evidence="2 3" key="1">
    <citation type="submission" date="2019-07" db="EMBL/GenBank/DDBJ databases">
        <title>Whole genome shotgun sequence of Methylobacterium haplocladii NBRC 107714.</title>
        <authorList>
            <person name="Hosoyama A."/>
            <person name="Uohara A."/>
            <person name="Ohji S."/>
            <person name="Ichikawa N."/>
        </authorList>
    </citation>
    <scope>NUCLEOTIDE SEQUENCE [LARGE SCALE GENOMIC DNA]</scope>
    <source>
        <strain evidence="2 3">NBRC 107714</strain>
    </source>
</reference>
<keyword evidence="3" id="KW-1185">Reference proteome</keyword>
<dbReference type="Gene3D" id="1.20.58.1080">
    <property type="match status" value="1"/>
</dbReference>
<dbReference type="InterPro" id="IPR022192">
    <property type="entry name" value="SUV3_C"/>
</dbReference>
<gene>
    <name evidence="2" type="ORF">MHA02_31140</name>
</gene>
<comment type="caution">
    <text evidence="2">The sequence shown here is derived from an EMBL/GenBank/DDBJ whole genome shotgun (WGS) entry which is preliminary data.</text>
</comment>
<dbReference type="Proteomes" id="UP000321258">
    <property type="component" value="Unassembled WGS sequence"/>
</dbReference>
<name>A0A512ISP6_9HYPH</name>
<protein>
    <recommendedName>
        <fullName evidence="1">ATP-dependent RNA helicase SUV3 C-terminal domain-containing protein</fullName>
    </recommendedName>
</protein>
<dbReference type="EMBL" id="BJZT01000034">
    <property type="protein sequence ID" value="GEP00727.1"/>
    <property type="molecule type" value="Genomic_DNA"/>
</dbReference>
<evidence type="ECO:0000259" key="1">
    <source>
        <dbReference type="Pfam" id="PF12513"/>
    </source>
</evidence>
<accession>A0A512ISP6</accession>
<proteinExistence type="predicted"/>
<dbReference type="AlphaFoldDB" id="A0A512ISP6"/>
<feature type="domain" description="ATP-dependent RNA helicase SUV3 C-terminal" evidence="1">
    <location>
        <begin position="9"/>
        <end position="55"/>
    </location>
</feature>
<evidence type="ECO:0000313" key="3">
    <source>
        <dbReference type="Proteomes" id="UP000321258"/>
    </source>
</evidence>
<evidence type="ECO:0000313" key="2">
    <source>
        <dbReference type="EMBL" id="GEP00727.1"/>
    </source>
</evidence>
<dbReference type="Pfam" id="PF12513">
    <property type="entry name" value="SUV3_C"/>
    <property type="match status" value="1"/>
</dbReference>
<organism evidence="2 3">
    <name type="scientific">Methylobacterium haplocladii</name>
    <dbReference type="NCBI Taxonomy" id="1176176"/>
    <lineage>
        <taxon>Bacteria</taxon>
        <taxon>Pseudomonadati</taxon>
        <taxon>Pseudomonadota</taxon>
        <taxon>Alphaproteobacteria</taxon>
        <taxon>Hyphomicrobiales</taxon>
        <taxon>Methylobacteriaceae</taxon>
        <taxon>Methylobacterium</taxon>
    </lineage>
</organism>
<sequence>MRASVDGELDYLERTVKLAAAYLWLGRRFPDTFDEVEATKLLRNRANAAIEAQLRETASHEVAARVGPLTTI</sequence>